<keyword evidence="3" id="KW-0255">Endonuclease</keyword>
<dbReference type="Proteomes" id="UP000076794">
    <property type="component" value="Chromosome"/>
</dbReference>
<dbReference type="OrthoDB" id="4833339at2"/>
<feature type="region of interest" description="Disordered" evidence="1">
    <location>
        <begin position="80"/>
        <end position="115"/>
    </location>
</feature>
<name>A0A168FDJ8_9MICO</name>
<dbReference type="RefSeq" id="WP_068202743.1">
    <property type="nucleotide sequence ID" value="NZ_CP014209.1"/>
</dbReference>
<accession>A0A168FDJ8</accession>
<dbReference type="KEGG" id="ido:I598_1898"/>
<keyword evidence="3" id="KW-0378">Hydrolase</keyword>
<reference evidence="3 4" key="1">
    <citation type="submission" date="2016-01" db="EMBL/GenBank/DDBJ databases">
        <title>Complete genome sequence of a soil Actinobacterium, Isoptericola dokdonensis DS-3.</title>
        <authorList>
            <person name="Kwon S.-K."/>
            <person name="Kim J.F."/>
        </authorList>
    </citation>
    <scope>NUCLEOTIDE SEQUENCE [LARGE SCALE GENOMIC DNA]</scope>
    <source>
        <strain evidence="3 4">DS-3</strain>
    </source>
</reference>
<evidence type="ECO:0000313" key="4">
    <source>
        <dbReference type="Proteomes" id="UP000076794"/>
    </source>
</evidence>
<evidence type="ECO:0000313" key="3">
    <source>
        <dbReference type="EMBL" id="ANC31446.1"/>
    </source>
</evidence>
<sequence length="115" mass="12868">MPTGAPSRCLVHGCRQYAHTRGRCEQHYVPWERPSANTRTLTRHQRRTFSAAVLDRDQVCQAHGCTAPATEADHIVEIADGGSGTDPANGQGLCHEHHQHKTQLARRARQARRRT</sequence>
<evidence type="ECO:0000256" key="1">
    <source>
        <dbReference type="SAM" id="MobiDB-lite"/>
    </source>
</evidence>
<evidence type="ECO:0000259" key="2">
    <source>
        <dbReference type="SMART" id="SM00507"/>
    </source>
</evidence>
<dbReference type="SMART" id="SM00507">
    <property type="entry name" value="HNHc"/>
    <property type="match status" value="1"/>
</dbReference>
<organism evidence="3 4">
    <name type="scientific">Isoptericola dokdonensis DS-3</name>
    <dbReference type="NCBI Taxonomy" id="1300344"/>
    <lineage>
        <taxon>Bacteria</taxon>
        <taxon>Bacillati</taxon>
        <taxon>Actinomycetota</taxon>
        <taxon>Actinomycetes</taxon>
        <taxon>Micrococcales</taxon>
        <taxon>Promicromonosporaceae</taxon>
        <taxon>Isoptericola</taxon>
    </lineage>
</organism>
<proteinExistence type="predicted"/>
<protein>
    <submittedName>
        <fullName evidence="3">HNH endonuclease</fullName>
    </submittedName>
</protein>
<keyword evidence="4" id="KW-1185">Reference proteome</keyword>
<dbReference type="InterPro" id="IPR003615">
    <property type="entry name" value="HNH_nuc"/>
</dbReference>
<dbReference type="CDD" id="cd00085">
    <property type="entry name" value="HNHc"/>
    <property type="match status" value="1"/>
</dbReference>
<dbReference type="Gene3D" id="1.10.30.50">
    <property type="match status" value="1"/>
</dbReference>
<gene>
    <name evidence="3" type="ORF">I598_1898</name>
</gene>
<keyword evidence="3" id="KW-0540">Nuclease</keyword>
<dbReference type="EMBL" id="CP014209">
    <property type="protein sequence ID" value="ANC31446.1"/>
    <property type="molecule type" value="Genomic_DNA"/>
</dbReference>
<dbReference type="STRING" id="1300344.I598_1898"/>
<feature type="domain" description="HNH nuclease" evidence="2">
    <location>
        <begin position="48"/>
        <end position="99"/>
    </location>
</feature>
<dbReference type="GO" id="GO:0004519">
    <property type="term" value="F:endonuclease activity"/>
    <property type="evidence" value="ECO:0007669"/>
    <property type="project" value="UniProtKB-KW"/>
</dbReference>
<dbReference type="AlphaFoldDB" id="A0A168FDJ8"/>
<dbReference type="PATRIC" id="fig|1300344.3.peg.1908"/>
<feature type="compositionally biased region" description="Basic residues" evidence="1">
    <location>
        <begin position="97"/>
        <end position="115"/>
    </location>
</feature>